<sequence>MIPHAWRLDKTEQYKKTRIKWNMNEKERKRLTNLQERQQLYAANNVQGKWEIFVNICNEGGNRYVPKIRSIEGERKDEWCNTRRKLAKVKKETAWNK</sequence>
<proteinExistence type="predicted"/>
<gene>
    <name evidence="1" type="ORF">E2C01_045659</name>
</gene>
<evidence type="ECO:0000313" key="2">
    <source>
        <dbReference type="Proteomes" id="UP000324222"/>
    </source>
</evidence>
<keyword evidence="2" id="KW-1185">Reference proteome</keyword>
<dbReference type="EMBL" id="VSRR010010425">
    <property type="protein sequence ID" value="MPC51805.1"/>
    <property type="molecule type" value="Genomic_DNA"/>
</dbReference>
<comment type="caution">
    <text evidence="1">The sequence shown here is derived from an EMBL/GenBank/DDBJ whole genome shotgun (WGS) entry which is preliminary data.</text>
</comment>
<protein>
    <submittedName>
        <fullName evidence="1">Uncharacterized protein</fullName>
    </submittedName>
</protein>
<accession>A0A5B7G317</accession>
<dbReference type="Proteomes" id="UP000324222">
    <property type="component" value="Unassembled WGS sequence"/>
</dbReference>
<evidence type="ECO:0000313" key="1">
    <source>
        <dbReference type="EMBL" id="MPC51805.1"/>
    </source>
</evidence>
<dbReference type="AlphaFoldDB" id="A0A5B7G317"/>
<reference evidence="1 2" key="1">
    <citation type="submission" date="2019-05" db="EMBL/GenBank/DDBJ databases">
        <title>Another draft genome of Portunus trituberculatus and its Hox gene families provides insights of decapod evolution.</title>
        <authorList>
            <person name="Jeong J.-H."/>
            <person name="Song I."/>
            <person name="Kim S."/>
            <person name="Choi T."/>
            <person name="Kim D."/>
            <person name="Ryu S."/>
            <person name="Kim W."/>
        </authorList>
    </citation>
    <scope>NUCLEOTIDE SEQUENCE [LARGE SCALE GENOMIC DNA]</scope>
    <source>
        <tissue evidence="1">Muscle</tissue>
    </source>
</reference>
<organism evidence="1 2">
    <name type="scientific">Portunus trituberculatus</name>
    <name type="common">Swimming crab</name>
    <name type="synonym">Neptunus trituberculatus</name>
    <dbReference type="NCBI Taxonomy" id="210409"/>
    <lineage>
        <taxon>Eukaryota</taxon>
        <taxon>Metazoa</taxon>
        <taxon>Ecdysozoa</taxon>
        <taxon>Arthropoda</taxon>
        <taxon>Crustacea</taxon>
        <taxon>Multicrustacea</taxon>
        <taxon>Malacostraca</taxon>
        <taxon>Eumalacostraca</taxon>
        <taxon>Eucarida</taxon>
        <taxon>Decapoda</taxon>
        <taxon>Pleocyemata</taxon>
        <taxon>Brachyura</taxon>
        <taxon>Eubrachyura</taxon>
        <taxon>Portunoidea</taxon>
        <taxon>Portunidae</taxon>
        <taxon>Portuninae</taxon>
        <taxon>Portunus</taxon>
    </lineage>
</organism>
<name>A0A5B7G317_PORTR</name>